<proteinExistence type="predicted"/>
<gene>
    <name evidence="2" type="ORF">ANN_08672</name>
</gene>
<evidence type="ECO:0000313" key="2">
    <source>
        <dbReference type="EMBL" id="KAJ4440531.1"/>
    </source>
</evidence>
<organism evidence="2 3">
    <name type="scientific">Periplaneta americana</name>
    <name type="common">American cockroach</name>
    <name type="synonym">Blatta americana</name>
    <dbReference type="NCBI Taxonomy" id="6978"/>
    <lineage>
        <taxon>Eukaryota</taxon>
        <taxon>Metazoa</taxon>
        <taxon>Ecdysozoa</taxon>
        <taxon>Arthropoda</taxon>
        <taxon>Hexapoda</taxon>
        <taxon>Insecta</taxon>
        <taxon>Pterygota</taxon>
        <taxon>Neoptera</taxon>
        <taxon>Polyneoptera</taxon>
        <taxon>Dictyoptera</taxon>
        <taxon>Blattodea</taxon>
        <taxon>Blattoidea</taxon>
        <taxon>Blattidae</taxon>
        <taxon>Blattinae</taxon>
        <taxon>Periplaneta</taxon>
    </lineage>
</organism>
<name>A0ABQ8T233_PERAM</name>
<keyword evidence="1" id="KW-0812">Transmembrane</keyword>
<evidence type="ECO:0000256" key="1">
    <source>
        <dbReference type="SAM" id="Phobius"/>
    </source>
</evidence>
<keyword evidence="3" id="KW-1185">Reference proteome</keyword>
<reference evidence="2 3" key="1">
    <citation type="journal article" date="2022" name="Allergy">
        <title>Genome assembly and annotation of Periplaneta americana reveal a comprehensive cockroach allergen profile.</title>
        <authorList>
            <person name="Wang L."/>
            <person name="Xiong Q."/>
            <person name="Saelim N."/>
            <person name="Wang L."/>
            <person name="Nong W."/>
            <person name="Wan A.T."/>
            <person name="Shi M."/>
            <person name="Liu X."/>
            <person name="Cao Q."/>
            <person name="Hui J.H.L."/>
            <person name="Sookrung N."/>
            <person name="Leung T.F."/>
            <person name="Tungtrongchitr A."/>
            <person name="Tsui S.K.W."/>
        </authorList>
    </citation>
    <scope>NUCLEOTIDE SEQUENCE [LARGE SCALE GENOMIC DNA]</scope>
    <source>
        <strain evidence="2">PWHHKU_190912</strain>
    </source>
</reference>
<comment type="caution">
    <text evidence="2">The sequence shown here is derived from an EMBL/GenBank/DDBJ whole genome shotgun (WGS) entry which is preliminary data.</text>
</comment>
<dbReference type="Proteomes" id="UP001148838">
    <property type="component" value="Unassembled WGS sequence"/>
</dbReference>
<sequence length="72" mass="8020">MEQLMAFGAFLIVGSERLFALVITSKVLNVLMCLQIIVLNIITVYNIFAVASRSKASRLGLALRNARWFESS</sequence>
<keyword evidence="1" id="KW-1133">Transmembrane helix</keyword>
<dbReference type="EMBL" id="JAJSOF020000017">
    <property type="protein sequence ID" value="KAJ4440531.1"/>
    <property type="molecule type" value="Genomic_DNA"/>
</dbReference>
<accession>A0ABQ8T233</accession>
<evidence type="ECO:0000313" key="3">
    <source>
        <dbReference type="Proteomes" id="UP001148838"/>
    </source>
</evidence>
<keyword evidence="1" id="KW-0472">Membrane</keyword>
<protein>
    <submittedName>
        <fullName evidence="2">Uncharacterized protein</fullName>
    </submittedName>
</protein>
<feature type="transmembrane region" description="Helical" evidence="1">
    <location>
        <begin position="30"/>
        <end position="51"/>
    </location>
</feature>